<reference evidence="7" key="1">
    <citation type="submission" date="2017-04" db="EMBL/GenBank/DDBJ databases">
        <authorList>
            <person name="Varghese N."/>
            <person name="Submissions S."/>
        </authorList>
    </citation>
    <scope>NUCLEOTIDE SEQUENCE [LARGE SCALE GENOMIC DNA]</scope>
    <source>
        <strain evidence="7">DSM 16537</strain>
    </source>
</reference>
<dbReference type="PANTHER" id="PTHR43223:SF1">
    <property type="entry name" value="ALKYL_ARYL-SULFATASE BDS1"/>
    <property type="match status" value="1"/>
</dbReference>
<dbReference type="GO" id="GO:0018909">
    <property type="term" value="P:dodecyl sulfate metabolic process"/>
    <property type="evidence" value="ECO:0007669"/>
    <property type="project" value="InterPro"/>
</dbReference>
<dbReference type="Gene3D" id="3.60.15.30">
    <property type="entry name" value="Metallo-beta-lactamase domain"/>
    <property type="match status" value="1"/>
</dbReference>
<organism evidence="6 7">
    <name type="scientific">Aquiflexum balticum DSM 16537</name>
    <dbReference type="NCBI Taxonomy" id="758820"/>
    <lineage>
        <taxon>Bacteria</taxon>
        <taxon>Pseudomonadati</taxon>
        <taxon>Bacteroidota</taxon>
        <taxon>Cytophagia</taxon>
        <taxon>Cytophagales</taxon>
        <taxon>Cyclobacteriaceae</taxon>
        <taxon>Aquiflexum</taxon>
    </lineage>
</organism>
<protein>
    <submittedName>
        <fullName evidence="6">Alkyl sulfatase BDS1, metallo-beta-lactamase superfamily</fullName>
    </submittedName>
</protein>
<dbReference type="InterPro" id="IPR036866">
    <property type="entry name" value="RibonucZ/Hydroxyglut_hydro"/>
</dbReference>
<dbReference type="InterPro" id="IPR036527">
    <property type="entry name" value="SCP2_sterol-bd_dom_sf"/>
</dbReference>
<dbReference type="OrthoDB" id="9802248at2"/>
<dbReference type="PANTHER" id="PTHR43223">
    <property type="entry name" value="ALKYL/ARYL-SULFATASE"/>
    <property type="match status" value="1"/>
</dbReference>
<keyword evidence="3" id="KW-0862">Zinc</keyword>
<dbReference type="Pfam" id="PF14863">
    <property type="entry name" value="Alkyl_sulf_dimr"/>
    <property type="match status" value="1"/>
</dbReference>
<dbReference type="Gene3D" id="3.30.1050.10">
    <property type="entry name" value="SCP2 sterol-binding domain"/>
    <property type="match status" value="1"/>
</dbReference>
<evidence type="ECO:0000256" key="2">
    <source>
        <dbReference type="ARBA" id="ARBA00022801"/>
    </source>
</evidence>
<dbReference type="Pfam" id="PF14864">
    <property type="entry name" value="Alkyl_sulf_C"/>
    <property type="match status" value="1"/>
</dbReference>
<dbReference type="InterPro" id="IPR044097">
    <property type="entry name" value="Bds1/SdsA1_MBL-fold"/>
</dbReference>
<accession>A0A1W2H8N0</accession>
<gene>
    <name evidence="6" type="ORF">SAMN00777080_3879</name>
</gene>
<keyword evidence="2" id="KW-0378">Hydrolase</keyword>
<dbReference type="InterPro" id="IPR001279">
    <property type="entry name" value="Metallo-B-lactamas"/>
</dbReference>
<dbReference type="SUPFAM" id="SSF55718">
    <property type="entry name" value="SCP-like"/>
    <property type="match status" value="1"/>
</dbReference>
<evidence type="ECO:0000313" key="6">
    <source>
        <dbReference type="EMBL" id="SMD45233.1"/>
    </source>
</evidence>
<evidence type="ECO:0000259" key="5">
    <source>
        <dbReference type="SMART" id="SM00849"/>
    </source>
</evidence>
<dbReference type="FunFam" id="3.60.15.30:FF:000001">
    <property type="entry name" value="Alkyl/aryl-sulfatase BDS1"/>
    <property type="match status" value="1"/>
</dbReference>
<keyword evidence="1" id="KW-0479">Metal-binding</keyword>
<dbReference type="GO" id="GO:0046983">
    <property type="term" value="F:protein dimerization activity"/>
    <property type="evidence" value="ECO:0007669"/>
    <property type="project" value="InterPro"/>
</dbReference>
<dbReference type="Gene3D" id="1.25.40.880">
    <property type="entry name" value="Alkyl sulfatase, dimerisation domain"/>
    <property type="match status" value="1"/>
</dbReference>
<dbReference type="GO" id="GO:0018741">
    <property type="term" value="F:linear primary-alkylsulfatase activity"/>
    <property type="evidence" value="ECO:0007669"/>
    <property type="project" value="InterPro"/>
</dbReference>
<dbReference type="GO" id="GO:0030288">
    <property type="term" value="C:outer membrane-bounded periplasmic space"/>
    <property type="evidence" value="ECO:0007669"/>
    <property type="project" value="TreeGrafter"/>
</dbReference>
<feature type="domain" description="Metallo-beta-lactamase" evidence="5">
    <location>
        <begin position="149"/>
        <end position="371"/>
    </location>
</feature>
<dbReference type="InterPro" id="IPR038536">
    <property type="entry name" value="Alkyl/aryl-sulf_dimr_sf"/>
</dbReference>
<dbReference type="GO" id="GO:0046872">
    <property type="term" value="F:metal ion binding"/>
    <property type="evidence" value="ECO:0007669"/>
    <property type="project" value="UniProtKB-KW"/>
</dbReference>
<dbReference type="AlphaFoldDB" id="A0A1W2H8N0"/>
<dbReference type="EMBL" id="LT838813">
    <property type="protein sequence ID" value="SMD45233.1"/>
    <property type="molecule type" value="Genomic_DNA"/>
</dbReference>
<evidence type="ECO:0000256" key="3">
    <source>
        <dbReference type="ARBA" id="ARBA00022833"/>
    </source>
</evidence>
<dbReference type="InterPro" id="IPR029229">
    <property type="entry name" value="Alkyl_sulf_C"/>
</dbReference>
<comment type="similarity">
    <text evidence="4">Belongs to the metallo-beta-lactamase superfamily. Type III sulfatase family.</text>
</comment>
<dbReference type="STRING" id="758820.SAMN00777080_3879"/>
<dbReference type="SUPFAM" id="SSF56281">
    <property type="entry name" value="Metallo-hydrolase/oxidoreductase"/>
    <property type="match status" value="1"/>
</dbReference>
<evidence type="ECO:0000313" key="7">
    <source>
        <dbReference type="Proteomes" id="UP000192333"/>
    </source>
</evidence>
<dbReference type="InterPro" id="IPR029228">
    <property type="entry name" value="Alkyl_sulf_dimr"/>
</dbReference>
<dbReference type="CDD" id="cd07710">
    <property type="entry name" value="arylsulfatase_Sdsa1-like_MBL-fold"/>
    <property type="match status" value="1"/>
</dbReference>
<dbReference type="Proteomes" id="UP000192333">
    <property type="component" value="Chromosome I"/>
</dbReference>
<dbReference type="Pfam" id="PF00753">
    <property type="entry name" value="Lactamase_B"/>
    <property type="match status" value="1"/>
</dbReference>
<proteinExistence type="inferred from homology"/>
<name>A0A1W2H8N0_9BACT</name>
<dbReference type="InterPro" id="IPR052195">
    <property type="entry name" value="Bact_Alkyl/Aryl-Sulfatase"/>
</dbReference>
<evidence type="ECO:0000256" key="4">
    <source>
        <dbReference type="ARBA" id="ARBA00033751"/>
    </source>
</evidence>
<dbReference type="RefSeq" id="WP_084121972.1">
    <property type="nucleotide sequence ID" value="NZ_LT838813.1"/>
</dbReference>
<evidence type="ECO:0000256" key="1">
    <source>
        <dbReference type="ARBA" id="ARBA00022723"/>
    </source>
</evidence>
<keyword evidence="7" id="KW-1185">Reference proteome</keyword>
<sequence>MKAIDKQFLSKTLLNLILIPFLVGQIGCSNKGTESSGDDLSVGDHFDPKGKGPSKHTLAIWENWKKSLPFDDKLDFEEAQKGFIAAPNFKQIKNDEGRVIWDYERYEFLLNSQDFTSIHPSLERIAKLNMGYGLYKVTDGIYQVRGFDLSTMTLIEGKTGWILYDVLTTRETAAAALKFANEQLGERPVRAVIYSHTHADHFGGVRGVVNEEDVISGKVKIIAPDRFMEFCVSENVIAGNAMSRRLFYQYGSMLPVSPYGHVDQALAKNVSSGTLGLIAPNMSIVKPTEEHTIDGVRMIFHNTPNTEAPVEMNTYFPDMKALWMAENVVASIHNIYTLRGALIRDPLVWSKKISEALYLFGQEAEVMFASHHWPRWGNERIQQVLRAHRDTYANIHNGVMNLANKGVTVNEIQNVYEVPESLQKQWAVRSYHGSVEHNSRGIINRYLGYWDANPITLMPLPERETAPLFVEMMGGAGPIIEKGRELFEEGKYMLAGEILNKLVFAEPGNQEAKDLLADCFEQIGYQKESTSVRNSFLQGAFELRNGIPDGEAPKSVTPDIIRAMGTGIWLDFLGVKLNSKKAEGINFTMNLITPDNKEKFLIELSNSTLSNVEGFTAKDADLTLTLNRSDLNMAMMGVKSLEELITEGKAKFEGDISILKQLVGLMDEFDLRFEVLPGTKKGEYKAGSGNTGLDAPAYIED</sequence>
<dbReference type="SMART" id="SM00849">
    <property type="entry name" value="Lactamase_B"/>
    <property type="match status" value="1"/>
</dbReference>